<dbReference type="InterPro" id="IPR018060">
    <property type="entry name" value="HTH_AraC"/>
</dbReference>
<evidence type="ECO:0000313" key="6">
    <source>
        <dbReference type="EMBL" id="SNQ51800.1"/>
    </source>
</evidence>
<evidence type="ECO:0000313" key="7">
    <source>
        <dbReference type="Proteomes" id="UP000234331"/>
    </source>
</evidence>
<evidence type="ECO:0000256" key="2">
    <source>
        <dbReference type="ARBA" id="ARBA00023125"/>
    </source>
</evidence>
<dbReference type="InterPro" id="IPR018062">
    <property type="entry name" value="HTH_AraC-typ_CS"/>
</dbReference>
<gene>
    <name evidence="6" type="ORF">FRACA_800017</name>
</gene>
<name>A0A2I2L1K6_9ACTN</name>
<dbReference type="Gene3D" id="1.10.10.60">
    <property type="entry name" value="Homeodomain-like"/>
    <property type="match status" value="2"/>
</dbReference>
<organism evidence="6 7">
    <name type="scientific">Frankia canadensis</name>
    <dbReference type="NCBI Taxonomy" id="1836972"/>
    <lineage>
        <taxon>Bacteria</taxon>
        <taxon>Bacillati</taxon>
        <taxon>Actinomycetota</taxon>
        <taxon>Actinomycetes</taxon>
        <taxon>Frankiales</taxon>
        <taxon>Frankiaceae</taxon>
        <taxon>Frankia</taxon>
    </lineage>
</organism>
<keyword evidence="1" id="KW-0805">Transcription regulation</keyword>
<reference evidence="6 7" key="1">
    <citation type="submission" date="2017-06" db="EMBL/GenBank/DDBJ databases">
        <authorList>
            <person name="Kim H.J."/>
            <person name="Triplett B.A."/>
        </authorList>
    </citation>
    <scope>NUCLEOTIDE SEQUENCE [LARGE SCALE GENOMIC DNA]</scope>
    <source>
        <strain evidence="6">FRACA_ARgP5</strain>
    </source>
</reference>
<dbReference type="InterPro" id="IPR020449">
    <property type="entry name" value="Tscrpt_reg_AraC-type_HTH"/>
</dbReference>
<dbReference type="PROSITE" id="PS01124">
    <property type="entry name" value="HTH_ARAC_FAMILY_2"/>
    <property type="match status" value="1"/>
</dbReference>
<dbReference type="GO" id="GO:0003700">
    <property type="term" value="F:DNA-binding transcription factor activity"/>
    <property type="evidence" value="ECO:0007669"/>
    <property type="project" value="InterPro"/>
</dbReference>
<dbReference type="InterPro" id="IPR050204">
    <property type="entry name" value="AraC_XylS_family_regulators"/>
</dbReference>
<dbReference type="InterPro" id="IPR009057">
    <property type="entry name" value="Homeodomain-like_sf"/>
</dbReference>
<dbReference type="PANTHER" id="PTHR46796">
    <property type="entry name" value="HTH-TYPE TRANSCRIPTIONAL ACTIVATOR RHAS-RELATED"/>
    <property type="match status" value="1"/>
</dbReference>
<dbReference type="RefSeq" id="WP_101835970.1">
    <property type="nucleotide sequence ID" value="NZ_FZMO01000548.1"/>
</dbReference>
<dbReference type="PROSITE" id="PS00041">
    <property type="entry name" value="HTH_ARAC_FAMILY_1"/>
    <property type="match status" value="1"/>
</dbReference>
<dbReference type="Proteomes" id="UP000234331">
    <property type="component" value="Unassembled WGS sequence"/>
</dbReference>
<keyword evidence="2" id="KW-0238">DNA-binding</keyword>
<dbReference type="Pfam" id="PF12833">
    <property type="entry name" value="HTH_18"/>
    <property type="match status" value="1"/>
</dbReference>
<dbReference type="AlphaFoldDB" id="A0A2I2L1K6"/>
<dbReference type="PANTHER" id="PTHR46796:SF7">
    <property type="entry name" value="ARAC FAMILY TRANSCRIPTIONAL REGULATOR"/>
    <property type="match status" value="1"/>
</dbReference>
<keyword evidence="3" id="KW-0804">Transcription</keyword>
<dbReference type="Pfam" id="PF12852">
    <property type="entry name" value="Cupin_6"/>
    <property type="match status" value="1"/>
</dbReference>
<dbReference type="GO" id="GO:0043565">
    <property type="term" value="F:sequence-specific DNA binding"/>
    <property type="evidence" value="ECO:0007669"/>
    <property type="project" value="InterPro"/>
</dbReference>
<evidence type="ECO:0000256" key="4">
    <source>
        <dbReference type="SAM" id="MobiDB-lite"/>
    </source>
</evidence>
<dbReference type="EMBL" id="FZMO01000548">
    <property type="protein sequence ID" value="SNQ51800.1"/>
    <property type="molecule type" value="Genomic_DNA"/>
</dbReference>
<feature type="compositionally biased region" description="Basic and acidic residues" evidence="4">
    <location>
        <begin position="88"/>
        <end position="103"/>
    </location>
</feature>
<protein>
    <submittedName>
        <fullName evidence="6">Transcriptional regulator, AraC family</fullName>
    </submittedName>
</protein>
<evidence type="ECO:0000259" key="5">
    <source>
        <dbReference type="PROSITE" id="PS01124"/>
    </source>
</evidence>
<dbReference type="InterPro" id="IPR032783">
    <property type="entry name" value="AraC_lig"/>
</dbReference>
<feature type="domain" description="HTH araC/xylS-type" evidence="5">
    <location>
        <begin position="232"/>
        <end position="330"/>
    </location>
</feature>
<dbReference type="PRINTS" id="PR00032">
    <property type="entry name" value="HTHARAC"/>
</dbReference>
<evidence type="ECO:0000256" key="1">
    <source>
        <dbReference type="ARBA" id="ARBA00023015"/>
    </source>
</evidence>
<feature type="region of interest" description="Disordered" evidence="4">
    <location>
        <begin position="77"/>
        <end position="131"/>
    </location>
</feature>
<keyword evidence="7" id="KW-1185">Reference proteome</keyword>
<dbReference type="SMART" id="SM00342">
    <property type="entry name" value="HTH_ARAC"/>
    <property type="match status" value="1"/>
</dbReference>
<accession>A0A2I2L1K6</accession>
<feature type="region of interest" description="Disordered" evidence="4">
    <location>
        <begin position="323"/>
        <end position="374"/>
    </location>
</feature>
<dbReference type="OrthoDB" id="241790at2"/>
<sequence>MDVLSDSVTMMRAGRPHSTTTRLVAPWGMRFPPAEGAGFHVVLRGSCWLLRSGAEPLPLSTGDIVFLPREAGHALADDPASPLIDFQPDARRPAAARDDEASRNEASGSGNEAGDSRKETGGGDKPTAGAEPCAGRAVTELLCGAYVLDQSRPHPLLADLPDVIHLPARVGRHPRLRTAVDLLGAEVAEAPQAGASASVAALLDLLLLYLLRAWFAERATGWSAALADPAISAALQAIHAEPGAPWTVRDLATRAGLSRTVFAQRFTALVGRSPLAYLTWWRMTVAARLLRETELALSAVAARCGYSSEFAFAKTFKRELGIPPGQFRRRAEPRPTDESGPDLVSPLRPQEEPSPPRALKKYSRISTAAVPSPG</sequence>
<evidence type="ECO:0000256" key="3">
    <source>
        <dbReference type="ARBA" id="ARBA00023163"/>
    </source>
</evidence>
<dbReference type="SUPFAM" id="SSF46689">
    <property type="entry name" value="Homeodomain-like"/>
    <property type="match status" value="2"/>
</dbReference>
<proteinExistence type="predicted"/>